<dbReference type="PROSITE" id="PS50893">
    <property type="entry name" value="ABC_TRANSPORTER_2"/>
    <property type="match status" value="1"/>
</dbReference>
<dbReference type="EMBL" id="PGXC01000006">
    <property type="protein sequence ID" value="PKK90259.1"/>
    <property type="molecule type" value="Genomic_DNA"/>
</dbReference>
<dbReference type="GO" id="GO:0016887">
    <property type="term" value="F:ATP hydrolysis activity"/>
    <property type="evidence" value="ECO:0007669"/>
    <property type="project" value="InterPro"/>
</dbReference>
<dbReference type="InterPro" id="IPR003439">
    <property type="entry name" value="ABC_transporter-like_ATP-bd"/>
</dbReference>
<dbReference type="PANTHER" id="PTHR48041:SF139">
    <property type="entry name" value="PROTEIN SCARLET"/>
    <property type="match status" value="1"/>
</dbReference>
<name>A0A2N1PPJ4_9BACT</name>
<proteinExistence type="predicted"/>
<protein>
    <recommendedName>
        <fullName evidence="8">ABC transporter domain-containing protein</fullName>
    </recommendedName>
</protein>
<evidence type="ECO:0000256" key="6">
    <source>
        <dbReference type="ARBA" id="ARBA00022989"/>
    </source>
</evidence>
<dbReference type="InterPro" id="IPR050352">
    <property type="entry name" value="ABCG_transporters"/>
</dbReference>
<keyword evidence="3" id="KW-0812">Transmembrane</keyword>
<evidence type="ECO:0000256" key="3">
    <source>
        <dbReference type="ARBA" id="ARBA00022692"/>
    </source>
</evidence>
<dbReference type="PANTHER" id="PTHR48041">
    <property type="entry name" value="ABC TRANSPORTER G FAMILY MEMBER 28"/>
    <property type="match status" value="1"/>
</dbReference>
<dbReference type="SMART" id="SM00382">
    <property type="entry name" value="AAA"/>
    <property type="match status" value="1"/>
</dbReference>
<keyword evidence="6" id="KW-1133">Transmembrane helix</keyword>
<reference evidence="9 10" key="1">
    <citation type="journal article" date="2017" name="ISME J.">
        <title>Potential for microbial H2 and metal transformations associated with novel bacteria and archaea in deep terrestrial subsurface sediments.</title>
        <authorList>
            <person name="Hernsdorf A.W."/>
            <person name="Amano Y."/>
            <person name="Miyakawa K."/>
            <person name="Ise K."/>
            <person name="Suzuki Y."/>
            <person name="Anantharaman K."/>
            <person name="Probst A."/>
            <person name="Burstein D."/>
            <person name="Thomas B.C."/>
            <person name="Banfield J.F."/>
        </authorList>
    </citation>
    <scope>NUCLEOTIDE SEQUENCE [LARGE SCALE GENOMIC DNA]</scope>
    <source>
        <strain evidence="9">HGW-Wallbacteria-1</strain>
    </source>
</reference>
<dbReference type="InterPro" id="IPR003593">
    <property type="entry name" value="AAA+_ATPase"/>
</dbReference>
<dbReference type="GO" id="GO:0016020">
    <property type="term" value="C:membrane"/>
    <property type="evidence" value="ECO:0007669"/>
    <property type="project" value="UniProtKB-SubCell"/>
</dbReference>
<feature type="domain" description="ABC transporter" evidence="8">
    <location>
        <begin position="16"/>
        <end position="249"/>
    </location>
</feature>
<evidence type="ECO:0000256" key="7">
    <source>
        <dbReference type="ARBA" id="ARBA00023136"/>
    </source>
</evidence>
<keyword evidence="2" id="KW-0813">Transport</keyword>
<dbReference type="InterPro" id="IPR027417">
    <property type="entry name" value="P-loop_NTPase"/>
</dbReference>
<keyword evidence="7" id="KW-0472">Membrane</keyword>
<dbReference type="GO" id="GO:0005524">
    <property type="term" value="F:ATP binding"/>
    <property type="evidence" value="ECO:0007669"/>
    <property type="project" value="UniProtKB-KW"/>
</dbReference>
<keyword evidence="4" id="KW-0547">Nucleotide-binding</keyword>
<dbReference type="AlphaFoldDB" id="A0A2N1PPJ4"/>
<dbReference type="GO" id="GO:0042626">
    <property type="term" value="F:ATPase-coupled transmembrane transporter activity"/>
    <property type="evidence" value="ECO:0007669"/>
    <property type="project" value="TreeGrafter"/>
</dbReference>
<dbReference type="Pfam" id="PF00005">
    <property type="entry name" value="ABC_tran"/>
    <property type="match status" value="1"/>
</dbReference>
<evidence type="ECO:0000256" key="2">
    <source>
        <dbReference type="ARBA" id="ARBA00022448"/>
    </source>
</evidence>
<evidence type="ECO:0000256" key="1">
    <source>
        <dbReference type="ARBA" id="ARBA00004141"/>
    </source>
</evidence>
<dbReference type="SUPFAM" id="SSF52540">
    <property type="entry name" value="P-loop containing nucleoside triphosphate hydrolases"/>
    <property type="match status" value="1"/>
</dbReference>
<dbReference type="PROSITE" id="PS00211">
    <property type="entry name" value="ABC_TRANSPORTER_1"/>
    <property type="match status" value="1"/>
</dbReference>
<dbReference type="Proteomes" id="UP000233256">
    <property type="component" value="Unassembled WGS sequence"/>
</dbReference>
<organism evidence="9 10">
    <name type="scientific">Candidatus Wallbacteria bacterium HGW-Wallbacteria-1</name>
    <dbReference type="NCBI Taxonomy" id="2013854"/>
    <lineage>
        <taxon>Bacteria</taxon>
        <taxon>Candidatus Walliibacteriota</taxon>
    </lineage>
</organism>
<dbReference type="InterPro" id="IPR017871">
    <property type="entry name" value="ABC_transporter-like_CS"/>
</dbReference>
<evidence type="ECO:0000313" key="9">
    <source>
        <dbReference type="EMBL" id="PKK90259.1"/>
    </source>
</evidence>
<evidence type="ECO:0000313" key="10">
    <source>
        <dbReference type="Proteomes" id="UP000233256"/>
    </source>
</evidence>
<keyword evidence="5" id="KW-0067">ATP-binding</keyword>
<accession>A0A2N1PPJ4</accession>
<sequence>MTIPDQGSSSNSGEGIILSNLGCTRGGRKILSRINLEIEPATFTALMGPSGCGKSTLLKTIAGIYARDGGSLKFKFSETEGGSETEGRIAYVPQDDQLYLSLSVLSNLEYYGKLKVPCPPDGKQEWYGRRALEVCRSLGLGAVTNQKVSTLSGGQKKRVSLGLELITAPSLLLLDEPTSGLDPATEKEIMSLLRAISRRGTTIFMTTHCTDSLALTDSICLLKDGLLVFHGPENRALTWFKAGNWEELFACLKGQKALDLENRFRTGKSEGVAK</sequence>
<evidence type="ECO:0000256" key="4">
    <source>
        <dbReference type="ARBA" id="ARBA00022741"/>
    </source>
</evidence>
<evidence type="ECO:0000259" key="8">
    <source>
        <dbReference type="PROSITE" id="PS50893"/>
    </source>
</evidence>
<dbReference type="Gene3D" id="3.40.50.300">
    <property type="entry name" value="P-loop containing nucleotide triphosphate hydrolases"/>
    <property type="match status" value="1"/>
</dbReference>
<comment type="subcellular location">
    <subcellularLocation>
        <location evidence="1">Membrane</location>
        <topology evidence="1">Multi-pass membrane protein</topology>
    </subcellularLocation>
</comment>
<gene>
    <name evidence="9" type="ORF">CVV64_09845</name>
</gene>
<comment type="caution">
    <text evidence="9">The sequence shown here is derived from an EMBL/GenBank/DDBJ whole genome shotgun (WGS) entry which is preliminary data.</text>
</comment>
<evidence type="ECO:0000256" key="5">
    <source>
        <dbReference type="ARBA" id="ARBA00022840"/>
    </source>
</evidence>